<evidence type="ECO:0000256" key="4">
    <source>
        <dbReference type="ARBA" id="ARBA00022801"/>
    </source>
</evidence>
<keyword evidence="4" id="KW-0378">Hydrolase</keyword>
<protein>
    <submittedName>
        <fullName evidence="8">Spi protease inhibitor</fullName>
    </submittedName>
</protein>
<keyword evidence="2" id="KW-0645">Protease</keyword>
<dbReference type="Pfam" id="PF01640">
    <property type="entry name" value="Peptidase_C10"/>
    <property type="match status" value="1"/>
</dbReference>
<keyword evidence="3 6" id="KW-0732">Signal</keyword>
<dbReference type="AlphaFoldDB" id="A0A4R7EVG2"/>
<proteinExistence type="inferred from homology"/>
<gene>
    <name evidence="8" type="ORF">C8P70_13715</name>
</gene>
<reference evidence="8 9" key="1">
    <citation type="submission" date="2019-03" db="EMBL/GenBank/DDBJ databases">
        <title>Genomic Encyclopedia of Archaeal and Bacterial Type Strains, Phase II (KMG-II): from individual species to whole genera.</title>
        <authorList>
            <person name="Goeker M."/>
        </authorList>
    </citation>
    <scope>NUCLEOTIDE SEQUENCE [LARGE SCALE GENOMIC DNA]</scope>
    <source>
        <strain evidence="8 9">DSM 28213</strain>
    </source>
</reference>
<comment type="similarity">
    <text evidence="1">Belongs to the peptidase C10 family.</text>
</comment>
<dbReference type="Proteomes" id="UP000295215">
    <property type="component" value="Unassembled WGS sequence"/>
</dbReference>
<dbReference type="GO" id="GO:0006508">
    <property type="term" value="P:proteolysis"/>
    <property type="evidence" value="ECO:0007669"/>
    <property type="project" value="UniProtKB-KW"/>
</dbReference>
<feature type="signal peptide" evidence="6">
    <location>
        <begin position="1"/>
        <end position="24"/>
    </location>
</feature>
<feature type="chain" id="PRO_5020957518" evidence="6">
    <location>
        <begin position="25"/>
        <end position="514"/>
    </location>
</feature>
<dbReference type="InterPro" id="IPR025896">
    <property type="entry name" value="Spi_Prtas-inh"/>
</dbReference>
<name>A0A4R7EVG2_9FLAO</name>
<dbReference type="InterPro" id="IPR044934">
    <property type="entry name" value="Streptopain_sf"/>
</dbReference>
<dbReference type="Pfam" id="PF13734">
    <property type="entry name" value="Inhibitor_I69"/>
    <property type="match status" value="1"/>
</dbReference>
<dbReference type="OrthoDB" id="2235251at2"/>
<evidence type="ECO:0000313" key="8">
    <source>
        <dbReference type="EMBL" id="TDS51457.1"/>
    </source>
</evidence>
<dbReference type="PROSITE" id="PS51257">
    <property type="entry name" value="PROKAR_LIPOPROTEIN"/>
    <property type="match status" value="1"/>
</dbReference>
<dbReference type="InterPro" id="IPR038765">
    <property type="entry name" value="Papain-like_cys_pep_sf"/>
</dbReference>
<dbReference type="EMBL" id="SOAG01000037">
    <property type="protein sequence ID" value="TDS51457.1"/>
    <property type="molecule type" value="Genomic_DNA"/>
</dbReference>
<keyword evidence="9" id="KW-1185">Reference proteome</keyword>
<dbReference type="SUPFAM" id="SSF54001">
    <property type="entry name" value="Cysteine proteinases"/>
    <property type="match status" value="1"/>
</dbReference>
<sequence length="514" mass="58771">MKSILIKSSLAAVILFILSCSSTIDDSEIISKDILLSHQKSIDYYPELLLSGNYKISPTEALEEANSFLSFWSRQSSTERSIKELKPVLVENRELLQDYLDENITVSDTIAYICNFKNEKGFLLLSADKRLQEPIFTLVESGNLNDSISNPGMDLFFSNLEGYIVSKIRDFEEKKPELIVSQLKEIVSNLPPKDQIIMEGLHDFEYADGFSANYYSTQEVTFKDWHATSQVMPLSPVEWGQGDVYNNYTPENGCSNGNRTKTGCVATATAQLMTYWKYPQSFDNHTYDWNQMQNYTDEYSFGTRNGLYKYWTGYINDSIMPFAVKDDIARLMERIGYYVDMDYGCDESSTSTGKSVTFLNNLGYKGGNAQSYDYNTTVQSLNQRSIVLSSGKSTKRAHCFLGIKIYYTYHNGHAWLIDGYLKLKHETTVVTKTYSRFTNQLISSYSQTHTLKRDYIHNNWGWGGWDNGYFFSNSFNSNNVNLPSNSFMALAANSGEPGNYQYQNKIYPFIKKPQ</sequence>
<evidence type="ECO:0000256" key="2">
    <source>
        <dbReference type="ARBA" id="ARBA00022670"/>
    </source>
</evidence>
<dbReference type="InterPro" id="IPR000200">
    <property type="entry name" value="Peptidase_C10"/>
</dbReference>
<evidence type="ECO:0000313" key="9">
    <source>
        <dbReference type="Proteomes" id="UP000295215"/>
    </source>
</evidence>
<comment type="caution">
    <text evidence="8">The sequence shown here is derived from an EMBL/GenBank/DDBJ whole genome shotgun (WGS) entry which is preliminary data.</text>
</comment>
<evidence type="ECO:0000256" key="6">
    <source>
        <dbReference type="SAM" id="SignalP"/>
    </source>
</evidence>
<dbReference type="GO" id="GO:0008234">
    <property type="term" value="F:cysteine-type peptidase activity"/>
    <property type="evidence" value="ECO:0007669"/>
    <property type="project" value="UniProtKB-KW"/>
</dbReference>
<dbReference type="Gene3D" id="3.90.70.50">
    <property type="entry name" value="Peptidase C10, streptopain"/>
    <property type="match status" value="2"/>
</dbReference>
<keyword evidence="5" id="KW-0788">Thiol protease</keyword>
<evidence type="ECO:0000256" key="5">
    <source>
        <dbReference type="ARBA" id="ARBA00022807"/>
    </source>
</evidence>
<accession>A0A4R7EVG2</accession>
<evidence type="ECO:0000256" key="3">
    <source>
        <dbReference type="ARBA" id="ARBA00022729"/>
    </source>
</evidence>
<dbReference type="PRINTS" id="PR00797">
    <property type="entry name" value="STREPTOPAIN"/>
</dbReference>
<organism evidence="8 9">
    <name type="scientific">Myroides indicus</name>
    <dbReference type="NCBI Taxonomy" id="1323422"/>
    <lineage>
        <taxon>Bacteria</taxon>
        <taxon>Pseudomonadati</taxon>
        <taxon>Bacteroidota</taxon>
        <taxon>Flavobacteriia</taxon>
        <taxon>Flavobacteriales</taxon>
        <taxon>Flavobacteriaceae</taxon>
        <taxon>Myroides</taxon>
    </lineage>
</organism>
<evidence type="ECO:0000256" key="1">
    <source>
        <dbReference type="ARBA" id="ARBA00009693"/>
    </source>
</evidence>
<feature type="domain" description="Spi protease inhibitor" evidence="7">
    <location>
        <begin position="55"/>
        <end position="162"/>
    </location>
</feature>
<evidence type="ECO:0000259" key="7">
    <source>
        <dbReference type="Pfam" id="PF13734"/>
    </source>
</evidence>
<dbReference type="RefSeq" id="WP_133713680.1">
    <property type="nucleotide sequence ID" value="NZ_SOAG01000037.1"/>
</dbReference>